<protein>
    <submittedName>
        <fullName evidence="2">Beta-lactamase family protein</fullName>
    </submittedName>
</protein>
<dbReference type="SUPFAM" id="SSF56601">
    <property type="entry name" value="beta-lactamase/transpeptidase-like"/>
    <property type="match status" value="1"/>
</dbReference>
<accession>A0A0N8SKU6</accession>
<dbReference type="Pfam" id="PF00144">
    <property type="entry name" value="Beta-lactamase"/>
    <property type="match status" value="1"/>
</dbReference>
<evidence type="ECO:0000313" key="2">
    <source>
        <dbReference type="EMBL" id="MDH4623065.1"/>
    </source>
</evidence>
<dbReference type="RefSeq" id="WP_044308014.1">
    <property type="nucleotide sequence ID" value="NZ_JAFFRY010000001.1"/>
</dbReference>
<evidence type="ECO:0000313" key="3">
    <source>
        <dbReference type="Proteomes" id="UP001162155"/>
    </source>
</evidence>
<reference evidence="2" key="1">
    <citation type="submission" date="2021-02" db="EMBL/GenBank/DDBJ databases">
        <title>Genome analysis of blister spot of apple pathogen from New York area.</title>
        <authorList>
            <person name="Kandel P."/>
            <person name="Hockett K.L."/>
            <person name="Santander R."/>
            <person name="Acimovic S."/>
        </authorList>
    </citation>
    <scope>NUCLEOTIDE SEQUENCE</scope>
    <source>
        <strain evidence="2">PSP1</strain>
    </source>
</reference>
<proteinExistence type="predicted"/>
<name>A0A0N8SKU6_PSESX</name>
<dbReference type="Proteomes" id="UP001162155">
    <property type="component" value="Unassembled WGS sequence"/>
</dbReference>
<dbReference type="InterPro" id="IPR001466">
    <property type="entry name" value="Beta-lactam-related"/>
</dbReference>
<dbReference type="PANTHER" id="PTHR43283:SF3">
    <property type="entry name" value="BETA-LACTAMASE FAMILY PROTEIN (AFU_ORTHOLOGUE AFUA_5G07500)"/>
    <property type="match status" value="1"/>
</dbReference>
<dbReference type="InterPro" id="IPR012338">
    <property type="entry name" value="Beta-lactam/transpept-like"/>
</dbReference>
<dbReference type="AlphaFoldDB" id="A0A0N8SKU6"/>
<dbReference type="EMBL" id="JAFFRZ010000001">
    <property type="protein sequence ID" value="MDH4623065.1"/>
    <property type="molecule type" value="Genomic_DNA"/>
</dbReference>
<dbReference type="Gene3D" id="3.40.710.10">
    <property type="entry name" value="DD-peptidase/beta-lactamase superfamily"/>
    <property type="match status" value="1"/>
</dbReference>
<gene>
    <name evidence="2" type="ORF">JW322_15120</name>
</gene>
<sequence>MNHGRPDEAGIHRLDQVWRGFVEPGRIVGGVLLLARQGRLEYASARGWADREQQIPVTRHTRFRLASLTKLLTSVAVLRLCERGVLDLQASVTHWLPAFRPHLANGREPSITLQHLLSHTSGLSYGFEQAPENAYQRAGVSDGLDRVPFDLQENLTRLARVPLLFEPGSAWGYSLATDVLGAVVEQATGLKLSEAIDKWVTVPLRMHATSFRHLPEHPLASAYKDGLSGPQRITDEDEVLLASGKARLSAARVFDTGAYESGGAGMLGTADDYLRLLECLRLGGAPLLSEASTARLLGNAIGQTSIASRGLGWRFGLGPIILTDPVLAGQRQGAGTWSWCGLYGSHYWVDPHAALSMVVLTNTAVGGAWGEFADAIVDALYPEPAVRPGRIVCGSCSG</sequence>
<organism evidence="2 3">
    <name type="scientific">Pseudomonas syringae pv. papulans</name>
    <dbReference type="NCBI Taxonomy" id="83963"/>
    <lineage>
        <taxon>Bacteria</taxon>
        <taxon>Pseudomonadati</taxon>
        <taxon>Pseudomonadota</taxon>
        <taxon>Gammaproteobacteria</taxon>
        <taxon>Pseudomonadales</taxon>
        <taxon>Pseudomonadaceae</taxon>
        <taxon>Pseudomonas</taxon>
        <taxon>Pseudomonas syringae</taxon>
    </lineage>
</organism>
<dbReference type="InterPro" id="IPR050789">
    <property type="entry name" value="Diverse_Enzym_Activities"/>
</dbReference>
<dbReference type="PANTHER" id="PTHR43283">
    <property type="entry name" value="BETA-LACTAMASE-RELATED"/>
    <property type="match status" value="1"/>
</dbReference>
<feature type="domain" description="Beta-lactamase-related" evidence="1">
    <location>
        <begin position="15"/>
        <end position="366"/>
    </location>
</feature>
<evidence type="ECO:0000259" key="1">
    <source>
        <dbReference type="Pfam" id="PF00144"/>
    </source>
</evidence>
<comment type="caution">
    <text evidence="2">The sequence shown here is derived from an EMBL/GenBank/DDBJ whole genome shotgun (WGS) entry which is preliminary data.</text>
</comment>